<dbReference type="PANTHER" id="PTHR43311:SF1">
    <property type="entry name" value="GLUTAMYL-Q TRNA(ASP) SYNTHETASE"/>
    <property type="match status" value="1"/>
</dbReference>
<keyword evidence="8" id="KW-0648">Protein biosynthesis</keyword>
<feature type="binding site" evidence="7">
    <location>
        <position position="131"/>
    </location>
    <ligand>
        <name>Zn(2+)</name>
        <dbReference type="ChEBI" id="CHEBI:29105"/>
    </ligand>
</feature>
<feature type="binding site" evidence="7">
    <location>
        <position position="111"/>
    </location>
    <ligand>
        <name>Zn(2+)</name>
        <dbReference type="ChEBI" id="CHEBI:29105"/>
    </ligand>
</feature>
<dbReference type="Proteomes" id="UP000825679">
    <property type="component" value="Chromosome"/>
</dbReference>
<dbReference type="PRINTS" id="PR00987">
    <property type="entry name" value="TRNASYNTHGLU"/>
</dbReference>
<dbReference type="InterPro" id="IPR000924">
    <property type="entry name" value="Glu/Gln-tRNA-synth"/>
</dbReference>
<accession>A0ABX8Z862</accession>
<gene>
    <name evidence="10" type="primary">gluQRS</name>
    <name evidence="7" type="synonym">gluQ</name>
    <name evidence="10" type="ORF">K4H28_05070</name>
</gene>
<evidence type="ECO:0000256" key="6">
    <source>
        <dbReference type="ARBA" id="ARBA00023146"/>
    </source>
</evidence>
<feature type="short sequence motif" description="'HIGH' region" evidence="7">
    <location>
        <begin position="22"/>
        <end position="32"/>
    </location>
</feature>
<dbReference type="PANTHER" id="PTHR43311">
    <property type="entry name" value="GLUTAMATE--TRNA LIGASE"/>
    <property type="match status" value="1"/>
</dbReference>
<organism evidence="10 11">
    <name type="scientific">Deefgea tanakiae</name>
    <dbReference type="NCBI Taxonomy" id="2865840"/>
    <lineage>
        <taxon>Bacteria</taxon>
        <taxon>Pseudomonadati</taxon>
        <taxon>Pseudomonadota</taxon>
        <taxon>Betaproteobacteria</taxon>
        <taxon>Neisseriales</taxon>
        <taxon>Chitinibacteraceae</taxon>
        <taxon>Deefgea</taxon>
    </lineage>
</organism>
<evidence type="ECO:0000256" key="3">
    <source>
        <dbReference type="ARBA" id="ARBA00022741"/>
    </source>
</evidence>
<feature type="binding site" evidence="7">
    <location>
        <position position="135"/>
    </location>
    <ligand>
        <name>Zn(2+)</name>
        <dbReference type="ChEBI" id="CHEBI:29105"/>
    </ligand>
</feature>
<dbReference type="RefSeq" id="WP_221007301.1">
    <property type="nucleotide sequence ID" value="NZ_CP081150.1"/>
</dbReference>
<evidence type="ECO:0000256" key="5">
    <source>
        <dbReference type="ARBA" id="ARBA00022840"/>
    </source>
</evidence>
<keyword evidence="6 7" id="KW-0030">Aminoacyl-tRNA synthetase</keyword>
<evidence type="ECO:0000256" key="2">
    <source>
        <dbReference type="ARBA" id="ARBA00022723"/>
    </source>
</evidence>
<feature type="domain" description="Glutamyl/glutaminyl-tRNA synthetase class Ib catalytic" evidence="9">
    <location>
        <begin position="19"/>
        <end position="250"/>
    </location>
</feature>
<feature type="binding site" evidence="7">
    <location>
        <position position="113"/>
    </location>
    <ligand>
        <name>Zn(2+)</name>
        <dbReference type="ChEBI" id="CHEBI:29105"/>
    </ligand>
</feature>
<dbReference type="SUPFAM" id="SSF52374">
    <property type="entry name" value="Nucleotidylyl transferase"/>
    <property type="match status" value="1"/>
</dbReference>
<feature type="binding site" evidence="7">
    <location>
        <position position="55"/>
    </location>
    <ligand>
        <name>L-glutamate</name>
        <dbReference type="ChEBI" id="CHEBI:29985"/>
    </ligand>
</feature>
<dbReference type="InterPro" id="IPR014729">
    <property type="entry name" value="Rossmann-like_a/b/a_fold"/>
</dbReference>
<comment type="function">
    <text evidence="7">Catalyzes the tRNA-independent activation of glutamate in presence of ATP and the subsequent transfer of glutamate onto a tRNA(Asp). Glutamate is transferred on the 2-amino-5-(4,5-dihydroxy-2-cyclopenten-1-yl) moiety of the queuosine in the wobble position of the QUC anticodon.</text>
</comment>
<evidence type="ECO:0000256" key="1">
    <source>
        <dbReference type="ARBA" id="ARBA00022598"/>
    </source>
</evidence>
<keyword evidence="11" id="KW-1185">Reference proteome</keyword>
<evidence type="ECO:0000256" key="7">
    <source>
        <dbReference type="HAMAP-Rule" id="MF_01428"/>
    </source>
</evidence>
<feature type="binding site" evidence="7">
    <location>
        <begin position="19"/>
        <end position="23"/>
    </location>
    <ligand>
        <name>L-glutamate</name>
        <dbReference type="ChEBI" id="CHEBI:29985"/>
    </ligand>
</feature>
<name>A0ABX8Z862_9NEIS</name>
<dbReference type="EC" id="6.1.1.-" evidence="7"/>
<dbReference type="InterPro" id="IPR049940">
    <property type="entry name" value="GluQ/Sye"/>
</dbReference>
<feature type="short sequence motif" description="'KMSKS' region" evidence="7">
    <location>
        <begin position="245"/>
        <end position="249"/>
    </location>
</feature>
<dbReference type="NCBIfam" id="NF004314">
    <property type="entry name" value="PRK05710.1-3"/>
    <property type="match status" value="1"/>
</dbReference>
<dbReference type="Pfam" id="PF00749">
    <property type="entry name" value="tRNA-synt_1c"/>
    <property type="match status" value="1"/>
</dbReference>
<evidence type="ECO:0000256" key="8">
    <source>
        <dbReference type="RuleBase" id="RU363037"/>
    </source>
</evidence>
<sequence length="320" mass="35727">MANIKNHVLLESSPAYVGRFAPSPTGYLHMGSLIAAVASYLDARANHGRWLLRIEDVDEIRTQNDAKDEIVRALIRFGFEWDDELVTQSDRYHMYQSVLNDLIEGGNVYPCSCSRREIALHARRGVDGPIYPGTCRLGMKNKLSSPAWRLKVRGGLIRFTDLIQGRVEQDLQGEVGDYVVLRADGCWAYQLAVVVDDAAFGVTHVVRGSDLLDSTSRQIGLQQMLNYPSLTYAHIPVIANMQGEKLSKQTKAEPLLAGLESQQLFFALDFLGQNPPAELLGASLVVLWSWAVASWDLAKVPQKRSVSVTFKHKNEYKILL</sequence>
<keyword evidence="2 7" id="KW-0479">Metal-binding</keyword>
<evidence type="ECO:0000259" key="9">
    <source>
        <dbReference type="Pfam" id="PF00749"/>
    </source>
</evidence>
<feature type="binding site" evidence="7">
    <location>
        <position position="189"/>
    </location>
    <ligand>
        <name>L-glutamate</name>
        <dbReference type="ChEBI" id="CHEBI:29985"/>
    </ligand>
</feature>
<keyword evidence="4 7" id="KW-0862">Zinc</keyword>
<comment type="similarity">
    <text evidence="7">Belongs to the class-I aminoacyl-tRNA synthetase family. GluQ subfamily.</text>
</comment>
<feature type="binding site" evidence="7">
    <location>
        <position position="207"/>
    </location>
    <ligand>
        <name>L-glutamate</name>
        <dbReference type="ChEBI" id="CHEBI:29985"/>
    </ligand>
</feature>
<evidence type="ECO:0000313" key="10">
    <source>
        <dbReference type="EMBL" id="QZA78781.1"/>
    </source>
</evidence>
<protein>
    <recommendedName>
        <fullName evidence="7">Glutamyl-Q tRNA(Asp) synthetase</fullName>
        <shortName evidence="7">Glu-Q-RSs</shortName>
        <ecNumber evidence="7">6.1.1.-</ecNumber>
    </recommendedName>
</protein>
<proteinExistence type="inferred from homology"/>
<keyword evidence="5 7" id="KW-0067">ATP-binding</keyword>
<dbReference type="InterPro" id="IPR022380">
    <property type="entry name" value="Glu-Q_tRNA(Asp)_Synthase"/>
</dbReference>
<keyword evidence="3 7" id="KW-0547">Nucleotide-binding</keyword>
<reference evidence="10 11" key="1">
    <citation type="submission" date="2021-08" db="EMBL/GenBank/DDBJ databases">
        <title>complete genome sequencing of Deefgea sp. D25.</title>
        <authorList>
            <person name="Bae J.-W."/>
            <person name="Gim D.-H."/>
        </authorList>
    </citation>
    <scope>NUCLEOTIDE SEQUENCE [LARGE SCALE GENOMIC DNA]</scope>
    <source>
        <strain evidence="10 11">D25</strain>
    </source>
</reference>
<feature type="binding site" evidence="7">
    <location>
        <position position="248"/>
    </location>
    <ligand>
        <name>ATP</name>
        <dbReference type="ChEBI" id="CHEBI:30616"/>
    </ligand>
</feature>
<dbReference type="InterPro" id="IPR020058">
    <property type="entry name" value="Glu/Gln-tRNA-synth_Ib_cat-dom"/>
</dbReference>
<dbReference type="Gene3D" id="3.40.50.620">
    <property type="entry name" value="HUPs"/>
    <property type="match status" value="1"/>
</dbReference>
<evidence type="ECO:0000313" key="11">
    <source>
        <dbReference type="Proteomes" id="UP000825679"/>
    </source>
</evidence>
<keyword evidence="1 7" id="KW-0436">Ligase</keyword>
<dbReference type="GO" id="GO:0016874">
    <property type="term" value="F:ligase activity"/>
    <property type="evidence" value="ECO:0007669"/>
    <property type="project" value="UniProtKB-KW"/>
</dbReference>
<dbReference type="HAMAP" id="MF_01428">
    <property type="entry name" value="Glu_Q_tRNA_synth"/>
    <property type="match status" value="1"/>
</dbReference>
<dbReference type="EMBL" id="CP081150">
    <property type="protein sequence ID" value="QZA78781.1"/>
    <property type="molecule type" value="Genomic_DNA"/>
</dbReference>
<dbReference type="NCBIfam" id="TIGR03838">
    <property type="entry name" value="queuosine_YadB"/>
    <property type="match status" value="1"/>
</dbReference>
<evidence type="ECO:0000256" key="4">
    <source>
        <dbReference type="ARBA" id="ARBA00022833"/>
    </source>
</evidence>
<comment type="cofactor">
    <cofactor evidence="7">
        <name>Zn(2+)</name>
        <dbReference type="ChEBI" id="CHEBI:29105"/>
    </cofactor>
    <text evidence="7">Binds 1 zinc ion per subunit.</text>
</comment>